<name>A0A8X7BKG3_TRICX</name>
<dbReference type="AlphaFoldDB" id="A0A8X7BKG3"/>
<gene>
    <name evidence="1" type="ORF">TNCV_4593741</name>
</gene>
<dbReference type="Proteomes" id="UP000887159">
    <property type="component" value="Unassembled WGS sequence"/>
</dbReference>
<organism evidence="1 2">
    <name type="scientific">Trichonephila clavipes</name>
    <name type="common">Golden silk orbweaver</name>
    <name type="synonym">Nephila clavipes</name>
    <dbReference type="NCBI Taxonomy" id="2585209"/>
    <lineage>
        <taxon>Eukaryota</taxon>
        <taxon>Metazoa</taxon>
        <taxon>Ecdysozoa</taxon>
        <taxon>Arthropoda</taxon>
        <taxon>Chelicerata</taxon>
        <taxon>Arachnida</taxon>
        <taxon>Araneae</taxon>
        <taxon>Araneomorphae</taxon>
        <taxon>Entelegynae</taxon>
        <taxon>Araneoidea</taxon>
        <taxon>Nephilidae</taxon>
        <taxon>Trichonephila</taxon>
    </lineage>
</organism>
<dbReference type="EMBL" id="BMAU01021418">
    <property type="protein sequence ID" value="GFY33662.1"/>
    <property type="molecule type" value="Genomic_DNA"/>
</dbReference>
<comment type="caution">
    <text evidence="1">The sequence shown here is derived from an EMBL/GenBank/DDBJ whole genome shotgun (WGS) entry which is preliminary data.</text>
</comment>
<evidence type="ECO:0000313" key="1">
    <source>
        <dbReference type="EMBL" id="GFY33662.1"/>
    </source>
</evidence>
<accession>A0A8X7BKG3</accession>
<keyword evidence="2" id="KW-1185">Reference proteome</keyword>
<protein>
    <submittedName>
        <fullName evidence="1">Uncharacterized protein</fullName>
    </submittedName>
</protein>
<sequence length="71" mass="8107">MAFHVTRPLTNKARFRRAWKAIAAVPKIYDITAKFQRLWHDLPQVVIGVLTDSMPSRVSAYIVARGGFTTY</sequence>
<evidence type="ECO:0000313" key="2">
    <source>
        <dbReference type="Proteomes" id="UP000887159"/>
    </source>
</evidence>
<proteinExistence type="predicted"/>
<reference evidence="1" key="1">
    <citation type="submission" date="2020-08" db="EMBL/GenBank/DDBJ databases">
        <title>Multicomponent nature underlies the extraordinary mechanical properties of spider dragline silk.</title>
        <authorList>
            <person name="Kono N."/>
            <person name="Nakamura H."/>
            <person name="Mori M."/>
            <person name="Yoshida Y."/>
            <person name="Ohtoshi R."/>
            <person name="Malay A.D."/>
            <person name="Moran D.A.P."/>
            <person name="Tomita M."/>
            <person name="Numata K."/>
            <person name="Arakawa K."/>
        </authorList>
    </citation>
    <scope>NUCLEOTIDE SEQUENCE</scope>
</reference>